<evidence type="ECO:0000313" key="2">
    <source>
        <dbReference type="EMBL" id="MCJ0762176.1"/>
    </source>
</evidence>
<dbReference type="Proteomes" id="UP001139447">
    <property type="component" value="Unassembled WGS sequence"/>
</dbReference>
<comment type="caution">
    <text evidence="2">The sequence shown here is derived from an EMBL/GenBank/DDBJ whole genome shotgun (WGS) entry which is preliminary data.</text>
</comment>
<dbReference type="SUPFAM" id="SSF54427">
    <property type="entry name" value="NTF2-like"/>
    <property type="match status" value="1"/>
</dbReference>
<organism evidence="2 3">
    <name type="scientific">Variovorax terrae</name>
    <dbReference type="NCBI Taxonomy" id="2923278"/>
    <lineage>
        <taxon>Bacteria</taxon>
        <taxon>Pseudomonadati</taxon>
        <taxon>Pseudomonadota</taxon>
        <taxon>Betaproteobacteria</taxon>
        <taxon>Burkholderiales</taxon>
        <taxon>Comamonadaceae</taxon>
        <taxon>Variovorax</taxon>
    </lineage>
</organism>
<keyword evidence="3" id="KW-1185">Reference proteome</keyword>
<proteinExistence type="predicted"/>
<dbReference type="InterPro" id="IPR032710">
    <property type="entry name" value="NTF2-like_dom_sf"/>
</dbReference>
<dbReference type="Gene3D" id="3.10.450.50">
    <property type="match status" value="1"/>
</dbReference>
<evidence type="ECO:0000259" key="1">
    <source>
        <dbReference type="Pfam" id="PF13577"/>
    </source>
</evidence>
<dbReference type="AlphaFoldDB" id="A0A9X1VQX6"/>
<gene>
    <name evidence="2" type="ORF">MMF98_03025</name>
</gene>
<name>A0A9X1VQX6_9BURK</name>
<protein>
    <submittedName>
        <fullName evidence="2">Nuclear transport factor 2 family protein</fullName>
    </submittedName>
</protein>
<dbReference type="InterPro" id="IPR037401">
    <property type="entry name" value="SnoaL-like"/>
</dbReference>
<dbReference type="EMBL" id="JALGBI010000001">
    <property type="protein sequence ID" value="MCJ0762176.1"/>
    <property type="molecule type" value="Genomic_DNA"/>
</dbReference>
<evidence type="ECO:0000313" key="3">
    <source>
        <dbReference type="Proteomes" id="UP001139447"/>
    </source>
</evidence>
<sequence>MTSIPDLSVQALLARVAELERRVQRAEDIEAINKLTRMYGYYLDKALWAEILPLFTDDCSVEISALGVYLGKERAAVLFRDILGKGPAMSDENGLVHGRLYNHLIVQGIVHVDADGENASGRWRCFMQIAEFGVKATWGEGPYEIRYRKEAGQWKISRLHFYRTYHTPFEEGWAKAKSPEGGLRERFAPDLPPSIDYQPYPAAFVPPFHYANPVSGSSAYTRADPEQV</sequence>
<reference evidence="2" key="1">
    <citation type="submission" date="2022-03" db="EMBL/GenBank/DDBJ databases">
        <authorList>
            <person name="Woo C.Y."/>
        </authorList>
    </citation>
    <scope>NUCLEOTIDE SEQUENCE</scope>
    <source>
        <strain evidence="2">CYS-02</strain>
    </source>
</reference>
<dbReference type="RefSeq" id="WP_243304198.1">
    <property type="nucleotide sequence ID" value="NZ_JALGBI010000001.1"/>
</dbReference>
<feature type="domain" description="SnoaL-like" evidence="1">
    <location>
        <begin position="24"/>
        <end position="160"/>
    </location>
</feature>
<dbReference type="Pfam" id="PF13577">
    <property type="entry name" value="SnoaL_4"/>
    <property type="match status" value="1"/>
</dbReference>
<accession>A0A9X1VQX6</accession>